<gene>
    <name evidence="2" type="ORF">MUN86_20375</name>
</gene>
<evidence type="ECO:0000313" key="2">
    <source>
        <dbReference type="EMBL" id="UOQ65853.1"/>
    </source>
</evidence>
<sequence length="132" mass="14648">MEALKHPPASLQPFEVSDVIVWAQSGPYYTWLLAILVACSVSAVVVWSRRESWLIPLLVFVGTIVSSWTHYYESTAVYKALALLRWPFERLPMEARLALVGGALIAVGIALLLWPLRWRTGAKTAVTVQVAA</sequence>
<organism evidence="2 3">
    <name type="scientific">Hymenobacter volaticus</name>
    <dbReference type="NCBI Taxonomy" id="2932254"/>
    <lineage>
        <taxon>Bacteria</taxon>
        <taxon>Pseudomonadati</taxon>
        <taxon>Bacteroidota</taxon>
        <taxon>Cytophagia</taxon>
        <taxon>Cytophagales</taxon>
        <taxon>Hymenobacteraceae</taxon>
        <taxon>Hymenobacter</taxon>
    </lineage>
</organism>
<evidence type="ECO:0000313" key="3">
    <source>
        <dbReference type="Proteomes" id="UP000830401"/>
    </source>
</evidence>
<name>A0ABY4G4W8_9BACT</name>
<keyword evidence="1" id="KW-1133">Transmembrane helix</keyword>
<evidence type="ECO:0000256" key="1">
    <source>
        <dbReference type="SAM" id="Phobius"/>
    </source>
</evidence>
<dbReference type="EMBL" id="CP095061">
    <property type="protein sequence ID" value="UOQ65853.1"/>
    <property type="molecule type" value="Genomic_DNA"/>
</dbReference>
<accession>A0ABY4G4W8</accession>
<feature type="transmembrane region" description="Helical" evidence="1">
    <location>
        <begin position="95"/>
        <end position="114"/>
    </location>
</feature>
<dbReference type="RefSeq" id="WP_245119834.1">
    <property type="nucleotide sequence ID" value="NZ_CP095061.1"/>
</dbReference>
<dbReference type="Proteomes" id="UP000830401">
    <property type="component" value="Chromosome"/>
</dbReference>
<feature type="transmembrane region" description="Helical" evidence="1">
    <location>
        <begin position="28"/>
        <end position="46"/>
    </location>
</feature>
<keyword evidence="3" id="KW-1185">Reference proteome</keyword>
<protein>
    <submittedName>
        <fullName evidence="2">Uncharacterized protein</fullName>
    </submittedName>
</protein>
<keyword evidence="1" id="KW-0472">Membrane</keyword>
<keyword evidence="1" id="KW-0812">Transmembrane</keyword>
<feature type="transmembrane region" description="Helical" evidence="1">
    <location>
        <begin position="53"/>
        <end position="71"/>
    </location>
</feature>
<proteinExistence type="predicted"/>
<reference evidence="2" key="1">
    <citation type="submission" date="2022-04" db="EMBL/GenBank/DDBJ databases">
        <title>Hymenobacter sp. isolated from the air.</title>
        <authorList>
            <person name="Won M."/>
            <person name="Lee C.-M."/>
            <person name="Woen H.-Y."/>
            <person name="Kwon S.-W."/>
        </authorList>
    </citation>
    <scope>NUCLEOTIDE SEQUENCE</scope>
    <source>
        <strain evidence="2">5420S-77</strain>
    </source>
</reference>